<evidence type="ECO:0000256" key="1">
    <source>
        <dbReference type="SAM" id="MobiDB-lite"/>
    </source>
</evidence>
<sequence length="483" mass="53362">MAPTTTRSAIARRGVAAAGAGANLPVTAAAGLAAESPALGEKPELEVASQAQGRLPTDTPFFSPIPLDLVVRTQTLPCIRCTFLAALLVLLVFISFYLPVLPSFTLPRIPIPRIFSAANNNERPLPPLPSSPTSPDRQLVLRDQSVTIYRRDKKDSYRDRFRKEPKDHYRERDVYAKESDHGRSPRKARRLLTGFRDSSKPDVYDEELIRSPQRSGDRGRSPGGPGRRVRSRSNGFWRPPSHDALGAMRLAVRNTPFSERDDDDDDDDLDHDMDNQNDILQRAIRTRLPTGSMSPDKVRSRSPDGNRSGTLRLEAPTPPVLERILESPPPTDNYIRFAVRAEVQQRTEPIETAVAFIRKRYAALTASWTSTVFSVLLALFSISLFKTLVQAPAPRPVGDLVKVAGIARSFEPLIYYSEHAITQVHDLQATSVAVWDLGETVRTSGMRDASLIVADLDALSGAMKTLATEMTKFFAVVDGDIDG</sequence>
<name>A0A395N7L5_TRIAR</name>
<protein>
    <submittedName>
        <fullName evidence="3">Uncharacterized protein</fullName>
    </submittedName>
</protein>
<proteinExistence type="predicted"/>
<keyword evidence="2" id="KW-1133">Transmembrane helix</keyword>
<feature type="region of interest" description="Disordered" evidence="1">
    <location>
        <begin position="281"/>
        <end position="313"/>
    </location>
</feature>
<feature type="compositionally biased region" description="Basic and acidic residues" evidence="1">
    <location>
        <begin position="197"/>
        <end position="220"/>
    </location>
</feature>
<dbReference type="Proteomes" id="UP000266272">
    <property type="component" value="Unassembled WGS sequence"/>
</dbReference>
<evidence type="ECO:0000256" key="2">
    <source>
        <dbReference type="SAM" id="Phobius"/>
    </source>
</evidence>
<feature type="compositionally biased region" description="Basic and acidic residues" evidence="1">
    <location>
        <begin position="168"/>
        <end position="183"/>
    </location>
</feature>
<feature type="region of interest" description="Disordered" evidence="1">
    <location>
        <begin position="168"/>
        <end position="243"/>
    </location>
</feature>
<feature type="transmembrane region" description="Helical" evidence="2">
    <location>
        <begin position="83"/>
        <end position="106"/>
    </location>
</feature>
<reference evidence="3 4" key="1">
    <citation type="journal article" date="2018" name="PLoS Pathog.">
        <title>Evolution of structural diversity of trichothecenes, a family of toxins produced by plant pathogenic and entomopathogenic fungi.</title>
        <authorList>
            <person name="Proctor R.H."/>
            <person name="McCormick S.P."/>
            <person name="Kim H.S."/>
            <person name="Cardoza R.E."/>
            <person name="Stanley A.M."/>
            <person name="Lindo L."/>
            <person name="Kelly A."/>
            <person name="Brown D.W."/>
            <person name="Lee T."/>
            <person name="Vaughan M.M."/>
            <person name="Alexander N.J."/>
            <person name="Busman M."/>
            <person name="Gutierrez S."/>
        </authorList>
    </citation>
    <scope>NUCLEOTIDE SEQUENCE [LARGE SCALE GENOMIC DNA]</scope>
    <source>
        <strain evidence="3 4">IBT 40837</strain>
    </source>
</reference>
<keyword evidence="4" id="KW-1185">Reference proteome</keyword>
<keyword evidence="2" id="KW-0812">Transmembrane</keyword>
<feature type="non-terminal residue" evidence="3">
    <location>
        <position position="483"/>
    </location>
</feature>
<organism evidence="3 4">
    <name type="scientific">Trichoderma arundinaceum</name>
    <dbReference type="NCBI Taxonomy" id="490622"/>
    <lineage>
        <taxon>Eukaryota</taxon>
        <taxon>Fungi</taxon>
        <taxon>Dikarya</taxon>
        <taxon>Ascomycota</taxon>
        <taxon>Pezizomycotina</taxon>
        <taxon>Sordariomycetes</taxon>
        <taxon>Hypocreomycetidae</taxon>
        <taxon>Hypocreales</taxon>
        <taxon>Hypocreaceae</taxon>
        <taxon>Trichoderma</taxon>
    </lineage>
</organism>
<comment type="caution">
    <text evidence="3">The sequence shown here is derived from an EMBL/GenBank/DDBJ whole genome shotgun (WGS) entry which is preliminary data.</text>
</comment>
<accession>A0A395N7L5</accession>
<gene>
    <name evidence="3" type="ORF">TARUN_10475</name>
</gene>
<keyword evidence="2" id="KW-0472">Membrane</keyword>
<dbReference type="EMBL" id="PXOA01001239">
    <property type="protein sequence ID" value="RFU71787.1"/>
    <property type="molecule type" value="Genomic_DNA"/>
</dbReference>
<dbReference type="AlphaFoldDB" id="A0A395N7L5"/>
<evidence type="ECO:0000313" key="3">
    <source>
        <dbReference type="EMBL" id="RFU71787.1"/>
    </source>
</evidence>
<dbReference type="OrthoDB" id="4202871at2759"/>
<feature type="region of interest" description="Disordered" evidence="1">
    <location>
        <begin position="120"/>
        <end position="144"/>
    </location>
</feature>
<dbReference type="STRING" id="490622.A0A395N7L5"/>
<feature type="transmembrane region" description="Helical" evidence="2">
    <location>
        <begin position="361"/>
        <end position="385"/>
    </location>
</feature>
<evidence type="ECO:0000313" key="4">
    <source>
        <dbReference type="Proteomes" id="UP000266272"/>
    </source>
</evidence>